<proteinExistence type="predicted"/>
<dbReference type="Proteomes" id="UP000525389">
    <property type="component" value="Unassembled WGS sequence"/>
</dbReference>
<gene>
    <name evidence="2" type="ORF">HNQ09_002599</name>
</gene>
<evidence type="ECO:0000313" key="3">
    <source>
        <dbReference type="Proteomes" id="UP000525389"/>
    </source>
</evidence>
<feature type="region of interest" description="Disordered" evidence="1">
    <location>
        <begin position="1"/>
        <end position="67"/>
    </location>
</feature>
<accession>A0A7W8GGB7</accession>
<organism evidence="2 3">
    <name type="scientific">Deinococcus budaensis</name>
    <dbReference type="NCBI Taxonomy" id="1665626"/>
    <lineage>
        <taxon>Bacteria</taxon>
        <taxon>Thermotogati</taxon>
        <taxon>Deinococcota</taxon>
        <taxon>Deinococci</taxon>
        <taxon>Deinococcales</taxon>
        <taxon>Deinococcaceae</taxon>
        <taxon>Deinococcus</taxon>
    </lineage>
</organism>
<reference evidence="2 3" key="1">
    <citation type="submission" date="2020-08" db="EMBL/GenBank/DDBJ databases">
        <title>Genomic Encyclopedia of Type Strains, Phase IV (KMG-IV): sequencing the most valuable type-strain genomes for metagenomic binning, comparative biology and taxonomic classification.</title>
        <authorList>
            <person name="Goeker M."/>
        </authorList>
    </citation>
    <scope>NUCLEOTIDE SEQUENCE [LARGE SCALE GENOMIC DNA]</scope>
    <source>
        <strain evidence="2 3">DSM 101791</strain>
    </source>
</reference>
<keyword evidence="3" id="KW-1185">Reference proteome</keyword>
<comment type="caution">
    <text evidence="2">The sequence shown here is derived from an EMBL/GenBank/DDBJ whole genome shotgun (WGS) entry which is preliminary data.</text>
</comment>
<protein>
    <submittedName>
        <fullName evidence="2">Uncharacterized protein</fullName>
    </submittedName>
</protein>
<sequence length="67" mass="7316">MSDDHPRPPTESTAERSPQGGAKDTDDLSGIQGVQRPGMQEKGQQVAETPKDVTGEHDAIQPQHQRR</sequence>
<evidence type="ECO:0000313" key="2">
    <source>
        <dbReference type="EMBL" id="MBB5235151.1"/>
    </source>
</evidence>
<feature type="compositionally biased region" description="Basic and acidic residues" evidence="1">
    <location>
        <begin position="49"/>
        <end position="59"/>
    </location>
</feature>
<dbReference type="RefSeq" id="WP_184029898.1">
    <property type="nucleotide sequence ID" value="NZ_JACHFN010000009.1"/>
</dbReference>
<name>A0A7W8GGB7_9DEIO</name>
<dbReference type="EMBL" id="JACHFN010000009">
    <property type="protein sequence ID" value="MBB5235151.1"/>
    <property type="molecule type" value="Genomic_DNA"/>
</dbReference>
<evidence type="ECO:0000256" key="1">
    <source>
        <dbReference type="SAM" id="MobiDB-lite"/>
    </source>
</evidence>
<dbReference type="AlphaFoldDB" id="A0A7W8GGB7"/>